<dbReference type="EMBL" id="JAVRBK010000008">
    <property type="protein sequence ID" value="KAK5639860.1"/>
    <property type="molecule type" value="Genomic_DNA"/>
</dbReference>
<dbReference type="InterPro" id="IPR016090">
    <property type="entry name" value="PLA2-like_dom"/>
</dbReference>
<sequence>MNRIAAVIISTFISQVWTGTIYLDNRTPFEEFEFNEDGRLPSWFLIFPGTKWCGAGNISENEDDLGSSADTDKCCRTHDYCDDIIEGHETSHNLTNDAFYTRLNCECDDEFYKCLKDVDSKTSSQVGFIYFNLLGTKCFREDYPIVECKKYIYTPRKKCVEYEYDTTKNKHYQWFDVPKY</sequence>
<keyword evidence="10" id="KW-0443">Lipid metabolism</keyword>
<dbReference type="GO" id="GO:0006644">
    <property type="term" value="P:phospholipid metabolic process"/>
    <property type="evidence" value="ECO:0007669"/>
    <property type="project" value="InterPro"/>
</dbReference>
<keyword evidence="6" id="KW-0479">Metal-binding</keyword>
<dbReference type="InterPro" id="IPR036444">
    <property type="entry name" value="PLipase_A2_dom_sf"/>
</dbReference>
<dbReference type="Proteomes" id="UP001329430">
    <property type="component" value="Chromosome 8"/>
</dbReference>
<keyword evidence="8" id="KW-0106">Calcium</keyword>
<dbReference type="GO" id="GO:0050482">
    <property type="term" value="P:arachidonate secretion"/>
    <property type="evidence" value="ECO:0007669"/>
    <property type="project" value="InterPro"/>
</dbReference>
<dbReference type="AlphaFoldDB" id="A0AAN7Z8X2"/>
<dbReference type="GO" id="GO:0005576">
    <property type="term" value="C:extracellular region"/>
    <property type="evidence" value="ECO:0007669"/>
    <property type="project" value="UniProtKB-SubCell"/>
</dbReference>
<keyword evidence="5" id="KW-0964">Secreted</keyword>
<proteinExistence type="predicted"/>
<dbReference type="GO" id="GO:0004623">
    <property type="term" value="F:phospholipase A2 activity"/>
    <property type="evidence" value="ECO:0007669"/>
    <property type="project" value="UniProtKB-EC"/>
</dbReference>
<dbReference type="SMART" id="SM00085">
    <property type="entry name" value="PA2c"/>
    <property type="match status" value="1"/>
</dbReference>
<dbReference type="EC" id="3.1.1.4" evidence="3"/>
<evidence type="ECO:0000256" key="6">
    <source>
        <dbReference type="ARBA" id="ARBA00022723"/>
    </source>
</evidence>
<dbReference type="PANTHER" id="PTHR12253">
    <property type="entry name" value="RH14732P"/>
    <property type="match status" value="1"/>
</dbReference>
<comment type="caution">
    <text evidence="15">The sequence shown here is derived from an EMBL/GenBank/DDBJ whole genome shotgun (WGS) entry which is preliminary data.</text>
</comment>
<feature type="signal peptide" evidence="13">
    <location>
        <begin position="1"/>
        <end position="18"/>
    </location>
</feature>
<keyword evidence="11" id="KW-1015">Disulfide bond</keyword>
<gene>
    <name evidence="15" type="ORF">RI129_010671</name>
</gene>
<reference evidence="15 16" key="1">
    <citation type="journal article" date="2024" name="Insects">
        <title>An Improved Chromosome-Level Genome Assembly of the Firefly Pyrocoelia pectoralis.</title>
        <authorList>
            <person name="Fu X."/>
            <person name="Meyer-Rochow V.B."/>
            <person name="Ballantyne L."/>
            <person name="Zhu X."/>
        </authorList>
    </citation>
    <scope>NUCLEOTIDE SEQUENCE [LARGE SCALE GENOMIC DNA]</scope>
    <source>
        <strain evidence="15">XCY_ONT2</strain>
    </source>
</reference>
<evidence type="ECO:0000256" key="1">
    <source>
        <dbReference type="ARBA" id="ARBA00001913"/>
    </source>
</evidence>
<dbReference type="FunFam" id="1.20.90.10:FF:000002">
    <property type="entry name" value="Phospholipase A2 group III"/>
    <property type="match status" value="1"/>
</dbReference>
<evidence type="ECO:0000256" key="7">
    <source>
        <dbReference type="ARBA" id="ARBA00022801"/>
    </source>
</evidence>
<dbReference type="PROSITE" id="PS00118">
    <property type="entry name" value="PA2_HIS"/>
    <property type="match status" value="1"/>
</dbReference>
<evidence type="ECO:0000313" key="15">
    <source>
        <dbReference type="EMBL" id="KAK5639860.1"/>
    </source>
</evidence>
<evidence type="ECO:0000256" key="9">
    <source>
        <dbReference type="ARBA" id="ARBA00022963"/>
    </source>
</evidence>
<evidence type="ECO:0000256" key="4">
    <source>
        <dbReference type="ARBA" id="ARBA00021721"/>
    </source>
</evidence>
<evidence type="ECO:0000256" key="11">
    <source>
        <dbReference type="ARBA" id="ARBA00023157"/>
    </source>
</evidence>
<dbReference type="GO" id="GO:0046872">
    <property type="term" value="F:metal ion binding"/>
    <property type="evidence" value="ECO:0007669"/>
    <property type="project" value="UniProtKB-KW"/>
</dbReference>
<accession>A0AAN7Z8X2</accession>
<dbReference type="InterPro" id="IPR033113">
    <property type="entry name" value="PLA2_histidine"/>
</dbReference>
<evidence type="ECO:0000256" key="5">
    <source>
        <dbReference type="ARBA" id="ARBA00022525"/>
    </source>
</evidence>
<dbReference type="CDD" id="cd04704">
    <property type="entry name" value="PLA2_bee_venom_like"/>
    <property type="match status" value="1"/>
</dbReference>
<name>A0AAN7Z8X2_9COLE</name>
<dbReference type="SUPFAM" id="SSF48619">
    <property type="entry name" value="Phospholipase A2, PLA2"/>
    <property type="match status" value="1"/>
</dbReference>
<evidence type="ECO:0000313" key="16">
    <source>
        <dbReference type="Proteomes" id="UP001329430"/>
    </source>
</evidence>
<keyword evidence="9" id="KW-0442">Lipid degradation</keyword>
<evidence type="ECO:0000259" key="14">
    <source>
        <dbReference type="SMART" id="SM00085"/>
    </source>
</evidence>
<dbReference type="GO" id="GO:0016042">
    <property type="term" value="P:lipid catabolic process"/>
    <property type="evidence" value="ECO:0007669"/>
    <property type="project" value="UniProtKB-KW"/>
</dbReference>
<evidence type="ECO:0000256" key="10">
    <source>
        <dbReference type="ARBA" id="ARBA00023098"/>
    </source>
</evidence>
<evidence type="ECO:0000256" key="12">
    <source>
        <dbReference type="ARBA" id="ARBA00029903"/>
    </source>
</evidence>
<feature type="domain" description="Phospholipase A2-like central" evidence="14">
    <location>
        <begin position="25"/>
        <end position="160"/>
    </location>
</feature>
<keyword evidence="7" id="KW-0378">Hydrolase</keyword>
<keyword evidence="13" id="KW-0732">Signal</keyword>
<evidence type="ECO:0000256" key="3">
    <source>
        <dbReference type="ARBA" id="ARBA00013278"/>
    </source>
</evidence>
<dbReference type="Gene3D" id="1.20.90.10">
    <property type="entry name" value="Phospholipase A2 domain"/>
    <property type="match status" value="1"/>
</dbReference>
<evidence type="ECO:0000256" key="13">
    <source>
        <dbReference type="SAM" id="SignalP"/>
    </source>
</evidence>
<evidence type="ECO:0000256" key="8">
    <source>
        <dbReference type="ARBA" id="ARBA00022837"/>
    </source>
</evidence>
<protein>
    <recommendedName>
        <fullName evidence="4">Phospholipase A2</fullName>
        <ecNumber evidence="3">3.1.1.4</ecNumber>
    </recommendedName>
    <alternativeName>
        <fullName evidence="12">Phosphatidylcholine 2-acylhydrolase</fullName>
    </alternativeName>
</protein>
<evidence type="ECO:0000256" key="2">
    <source>
        <dbReference type="ARBA" id="ARBA00004613"/>
    </source>
</evidence>
<keyword evidence="16" id="KW-1185">Reference proteome</keyword>
<organism evidence="15 16">
    <name type="scientific">Pyrocoelia pectoralis</name>
    <dbReference type="NCBI Taxonomy" id="417401"/>
    <lineage>
        <taxon>Eukaryota</taxon>
        <taxon>Metazoa</taxon>
        <taxon>Ecdysozoa</taxon>
        <taxon>Arthropoda</taxon>
        <taxon>Hexapoda</taxon>
        <taxon>Insecta</taxon>
        <taxon>Pterygota</taxon>
        <taxon>Neoptera</taxon>
        <taxon>Endopterygota</taxon>
        <taxon>Coleoptera</taxon>
        <taxon>Polyphaga</taxon>
        <taxon>Elateriformia</taxon>
        <taxon>Elateroidea</taxon>
        <taxon>Lampyridae</taxon>
        <taxon>Lampyrinae</taxon>
        <taxon>Pyrocoelia</taxon>
    </lineage>
</organism>
<feature type="chain" id="PRO_5042982661" description="Phospholipase A2" evidence="13">
    <location>
        <begin position="19"/>
        <end position="180"/>
    </location>
</feature>
<comment type="subcellular location">
    <subcellularLocation>
        <location evidence="2">Secreted</location>
    </subcellularLocation>
</comment>
<dbReference type="Pfam" id="PF05826">
    <property type="entry name" value="Phospholip_A2_2"/>
    <property type="match status" value="1"/>
</dbReference>
<comment type="cofactor">
    <cofactor evidence="1">
        <name>Ca(2+)</name>
        <dbReference type="ChEBI" id="CHEBI:29108"/>
    </cofactor>
</comment>